<reference evidence="5" key="1">
    <citation type="journal article" date="2014" name="Nat. Commun.">
        <title>Genomic adaptations of the halophilic Dead Sea filamentous fungus Eurotium rubrum.</title>
        <authorList>
            <person name="Kis-Papo T."/>
            <person name="Weig A.R."/>
            <person name="Riley R."/>
            <person name="Persoh D."/>
            <person name="Salamov A."/>
            <person name="Sun H."/>
            <person name="Lipzen A."/>
            <person name="Wasser S.P."/>
            <person name="Rambold G."/>
            <person name="Grigoriev I.V."/>
            <person name="Nevo E."/>
        </authorList>
    </citation>
    <scope>NUCLEOTIDE SEQUENCE [LARGE SCALE GENOMIC DNA]</scope>
    <source>
        <strain evidence="5">CBS 135680</strain>
    </source>
</reference>
<protein>
    <submittedName>
        <fullName evidence="4">General amidase GmdA</fullName>
    </submittedName>
</protein>
<feature type="domain" description="Amidase" evidence="3">
    <location>
        <begin position="393"/>
        <end position="510"/>
    </location>
</feature>
<keyword evidence="5" id="KW-1185">Reference proteome</keyword>
<dbReference type="Proteomes" id="UP000019804">
    <property type="component" value="Unassembled WGS sequence"/>
</dbReference>
<feature type="domain" description="Amidase" evidence="3">
    <location>
        <begin position="92"/>
        <end position="347"/>
    </location>
</feature>
<name>A0A017SFU2_ASPRC</name>
<dbReference type="InterPro" id="IPR036928">
    <property type="entry name" value="AS_sf"/>
</dbReference>
<dbReference type="AlphaFoldDB" id="A0A017SFU2"/>
<sequence>MLSGQVLHCYLLLHGRLSSHVITVAEAKRLAILGAIPEKWQIRERILPAVELPDITGNYIQGFLIPNEIEIMKADAVPITKQTASGNWSAVEVTEAFCHRAAIAHQHVNCLHEVFFEDAMQVAKELDAYLSATGKPMGPLHGGIETTMGYVGWVGTFEDKKDDLRAKVIEGKLVRELRRAGATVFCKTSVPLTLMAGETANNIIGYTWNPKTRRLSSRGSPGGEGARIALRGSPAGIRVPAAFNGIFGLHLSAGRMPYEGAANSIDGQNTILSVVGPMRTSIGSLKLLFKAILSQEPWFHDPLVLVMPWSDDIEMQTQRLIKASVKDPSLLTFAIMRHDSVVQPHSPDKAYNIDGGDGLTGQIALSGEGTIPQCFIQTDKHWKARDIAALNVQKRLYQKMYMEYWNKNDRLTGTGRPVDAIICPVAPHAAVIPRRYRHVGYTSFVNVLDYTSAVIPVTNAGKAMCRIDTHMNYLSETHEQVQSEYDAEIYHGAPVGIQLIGRRLEEEMILTLAEFISRELENVLK</sequence>
<dbReference type="PANTHER" id="PTHR46072">
    <property type="entry name" value="AMIDASE-RELATED-RELATED"/>
    <property type="match status" value="1"/>
</dbReference>
<dbReference type="PIRSF" id="PIRSF001221">
    <property type="entry name" value="Amidase_fungi"/>
    <property type="match status" value="1"/>
</dbReference>
<dbReference type="PANTHER" id="PTHR46072:SF7">
    <property type="entry name" value="AMIDASE"/>
    <property type="match status" value="1"/>
</dbReference>
<accession>A0A017SFU2</accession>
<dbReference type="GeneID" id="63701453"/>
<dbReference type="OrthoDB" id="6428749at2759"/>
<comment type="similarity">
    <text evidence="1">Belongs to the amidase family.</text>
</comment>
<evidence type="ECO:0000313" key="4">
    <source>
        <dbReference type="EMBL" id="EYE95601.1"/>
    </source>
</evidence>
<dbReference type="SUPFAM" id="SSF75304">
    <property type="entry name" value="Amidase signature (AS) enzymes"/>
    <property type="match status" value="1"/>
</dbReference>
<evidence type="ECO:0000313" key="5">
    <source>
        <dbReference type="Proteomes" id="UP000019804"/>
    </source>
</evidence>
<keyword evidence="2" id="KW-0378">Hydrolase</keyword>
<evidence type="ECO:0000256" key="2">
    <source>
        <dbReference type="ARBA" id="ARBA00022801"/>
    </source>
</evidence>
<dbReference type="Pfam" id="PF01425">
    <property type="entry name" value="Amidase"/>
    <property type="match status" value="2"/>
</dbReference>
<evidence type="ECO:0000256" key="1">
    <source>
        <dbReference type="ARBA" id="ARBA00009199"/>
    </source>
</evidence>
<evidence type="ECO:0000259" key="3">
    <source>
        <dbReference type="Pfam" id="PF01425"/>
    </source>
</evidence>
<dbReference type="InterPro" id="IPR023631">
    <property type="entry name" value="Amidase_dom"/>
</dbReference>
<dbReference type="STRING" id="1388766.A0A017SFU2"/>
<dbReference type="HOGENOM" id="CLU_009600_9_2_1"/>
<dbReference type="RefSeq" id="XP_040639289.1">
    <property type="nucleotide sequence ID" value="XM_040786329.1"/>
</dbReference>
<organism evidence="4 5">
    <name type="scientific">Aspergillus ruber (strain CBS 135680)</name>
    <dbReference type="NCBI Taxonomy" id="1388766"/>
    <lineage>
        <taxon>Eukaryota</taxon>
        <taxon>Fungi</taxon>
        <taxon>Dikarya</taxon>
        <taxon>Ascomycota</taxon>
        <taxon>Pezizomycotina</taxon>
        <taxon>Eurotiomycetes</taxon>
        <taxon>Eurotiomycetidae</taxon>
        <taxon>Eurotiales</taxon>
        <taxon>Aspergillaceae</taxon>
        <taxon>Aspergillus</taxon>
        <taxon>Aspergillus subgen. Aspergillus</taxon>
    </lineage>
</organism>
<dbReference type="EMBL" id="KK088421">
    <property type="protein sequence ID" value="EYE95601.1"/>
    <property type="molecule type" value="Genomic_DNA"/>
</dbReference>
<proteinExistence type="inferred from homology"/>
<dbReference type="GO" id="GO:0016787">
    <property type="term" value="F:hydrolase activity"/>
    <property type="evidence" value="ECO:0007669"/>
    <property type="project" value="UniProtKB-KW"/>
</dbReference>
<dbReference type="Gene3D" id="3.90.1300.10">
    <property type="entry name" value="Amidase signature (AS) domain"/>
    <property type="match status" value="1"/>
</dbReference>
<gene>
    <name evidence="4" type="ORF">EURHEDRAFT_515014</name>
</gene>